<dbReference type="PROSITE" id="PS51114">
    <property type="entry name" value="FBA"/>
    <property type="match status" value="1"/>
</dbReference>
<dbReference type="InterPro" id="IPR025139">
    <property type="entry name" value="DUF4062"/>
</dbReference>
<feature type="transmembrane region" description="Helical" evidence="2">
    <location>
        <begin position="789"/>
        <end position="808"/>
    </location>
</feature>
<keyword evidence="5" id="KW-1185">Reference proteome</keyword>
<gene>
    <name evidence="4" type="ORF">SPHA_6367</name>
</gene>
<dbReference type="InterPro" id="IPR051191">
    <property type="entry name" value="DCAF12"/>
</dbReference>
<accession>A0A812AW58</accession>
<keyword evidence="2" id="KW-0812">Transmembrane</keyword>
<sequence length="1410" mass="161654">MNDSKPVGAVYLIRSGHKSNVFEQTFIKGHDLWEFSVDSNGYLFVKGCIDSIYTVYHNRKNHRPATDVSGQALSYFSDNCDGSAGTTILNVCPIGKHAALIVFCSHSCGPEDATSASLYFIVLADKTAHVHLLAESYGEGCIHREQWTFKVDPENCNLRVFGPSGPCRFATITNISENLLNNSDRHFITASCLVPGAPANFKGNTKITPEEILVTVSDKCAINLFVNCLFLCRIPSEELIASDSKWIYKRSWLDDEIGIGIALVQVFADLSDDGSTQIELTGSPHQIIRQPKGVITSVNCGGPSFHSLEDDIVYISEHSRFASFSYDFNFGTRSKCLGGIKINTSFQQQITGSRDGFLYTTSRSPRVEAIDEQTVTYTIDKIPNGNFKVRLHCLAQNCGRITINDVYVSPQIHKEFSLQTEISAGYHAHTADVPVTVSENQLNICSKDTALCAFALLDEDFPCNKSSRSKEERNALKEETVKLTESVAPIARTLLKKKMKIIGWSQNLLQNASGEQNSLVHWNPYGDWGIHEGGYGTEKAFKTSYMKCTKQQEVDLTDYFSSEYLDSVPEIQVSEWYREGVCGGGYYSMTATLMDENGTVIKKYTSGEIGKIYQDNKWMEASVIFSDYGPGVRCVSLESSGKDDKYWKGHYGPLMSAAMIRVKRQSQSAVDDVYSDIDLSAWQTSENSSQLDEFLTKSFCHSFILSVILLFFSEFSYSFYYSFILFDILLFYSSFFYSFCHPFILFDILLFNLSFLYSFHHSFIIFVILLFFCHSFILFIILLFFRYTFILFFILLFFLLSFVLFIILLLFSSFFYSFVILLFFLSFLYSFCHSFILFIILLLFFLLFFCHSFILLIFHDSFNLYVILLLFFFHSCHHSFILLFFTSFIYSFRHSFISFFSTFRDFTQEREELIKKTFQEINRKCLERGIFFTYVDLRWGISKEQTDDGKTVAICLKEIDRCRPYFVCLLGNRFGWSQKMDKTDELLNGSINYAIASDGNFAWIEEHRYGSSVTQLEIYHGVLNDVPNRKDRSSFYLRQPLVANEMNGEDFKVYEAESTWHHERQQSLRETIKQTPGLNVKEYKTKDEVCKYIKKDVIQWLESDFPKGSELSRLEIQREAHEAFADARCRVYIGGEKYFQMIDTLMTTTKRQPVVILGQSGSGKSALIANWCSRIMAEEPETFFFVHFIGSSSESASYLKMLYRLYEELKDFFGFDLEVPSSDTAIVQDLSQWLQMAASIKKCVVVFDALNQLDDGSGIGGPEQDLRWIPDPLPSDNVKILMSTLPGKAMDSVKRFQWPTLKVEPLNTEEKGEIITEFFEKIYGKTLSSDQRELIKNSPQTDNPLYLRTLLDEIRMYGSFFTLTEKITEYLNADSPKSLFTKILARLEEDYADQKFVNYRIGHLFILFSK</sequence>
<proteinExistence type="predicted"/>
<dbReference type="SUPFAM" id="SSF49785">
    <property type="entry name" value="Galactose-binding domain-like"/>
    <property type="match status" value="1"/>
</dbReference>
<dbReference type="Gene3D" id="2.60.120.260">
    <property type="entry name" value="Galactose-binding domain-like"/>
    <property type="match status" value="1"/>
</dbReference>
<dbReference type="OrthoDB" id="2325716at2759"/>
<keyword evidence="2" id="KW-0472">Membrane</keyword>
<evidence type="ECO:0000313" key="4">
    <source>
        <dbReference type="EMBL" id="CAE1160308.1"/>
    </source>
</evidence>
<feature type="domain" description="FBA" evidence="3">
    <location>
        <begin position="484"/>
        <end position="664"/>
    </location>
</feature>
<feature type="transmembrane region" description="Helical" evidence="2">
    <location>
        <begin position="838"/>
        <end position="858"/>
    </location>
</feature>
<dbReference type="InterPro" id="IPR008979">
    <property type="entry name" value="Galactose-bd-like_sf"/>
</dbReference>
<organism evidence="4 5">
    <name type="scientific">Acanthosepion pharaonis</name>
    <name type="common">Pharaoh cuttlefish</name>
    <name type="synonym">Sepia pharaonis</name>
    <dbReference type="NCBI Taxonomy" id="158019"/>
    <lineage>
        <taxon>Eukaryota</taxon>
        <taxon>Metazoa</taxon>
        <taxon>Spiralia</taxon>
        <taxon>Lophotrochozoa</taxon>
        <taxon>Mollusca</taxon>
        <taxon>Cephalopoda</taxon>
        <taxon>Coleoidea</taxon>
        <taxon>Decapodiformes</taxon>
        <taxon>Sepiida</taxon>
        <taxon>Sepiina</taxon>
        <taxon>Sepiidae</taxon>
        <taxon>Acanthosepion</taxon>
    </lineage>
</organism>
<evidence type="ECO:0000256" key="2">
    <source>
        <dbReference type="SAM" id="Phobius"/>
    </source>
</evidence>
<feature type="transmembrane region" description="Helical" evidence="2">
    <location>
        <begin position="763"/>
        <end position="784"/>
    </location>
</feature>
<dbReference type="SMART" id="SM01198">
    <property type="entry name" value="FBA"/>
    <property type="match status" value="1"/>
</dbReference>
<evidence type="ECO:0000259" key="3">
    <source>
        <dbReference type="PROSITE" id="PS51114"/>
    </source>
</evidence>
<dbReference type="PANTHER" id="PTHR19860">
    <property type="entry name" value="DDB1- AND CUL4-ASSOCIATED FACTOR 12-RELATED"/>
    <property type="match status" value="1"/>
</dbReference>
<dbReference type="Pfam" id="PF13271">
    <property type="entry name" value="DUF4062"/>
    <property type="match status" value="1"/>
</dbReference>
<feature type="transmembrane region" description="Helical" evidence="2">
    <location>
        <begin position="735"/>
        <end position="757"/>
    </location>
</feature>
<comment type="caution">
    <text evidence="4">The sequence shown here is derived from an EMBL/GenBank/DDBJ whole genome shotgun (WGS) entry which is preliminary data.</text>
</comment>
<protein>
    <submittedName>
        <fullName evidence="4">NPHP3</fullName>
    </submittedName>
</protein>
<dbReference type="GO" id="GO:0080008">
    <property type="term" value="C:Cul4-RING E3 ubiquitin ligase complex"/>
    <property type="evidence" value="ECO:0007669"/>
    <property type="project" value="TreeGrafter"/>
</dbReference>
<evidence type="ECO:0000313" key="5">
    <source>
        <dbReference type="Proteomes" id="UP000597762"/>
    </source>
</evidence>
<keyword evidence="2" id="KW-1133">Transmembrane helix</keyword>
<feature type="transmembrane region" description="Helical" evidence="2">
    <location>
        <begin position="864"/>
        <end position="890"/>
    </location>
</feature>
<keyword evidence="1" id="KW-0677">Repeat</keyword>
<dbReference type="SUPFAM" id="SSF52540">
    <property type="entry name" value="P-loop containing nucleoside triphosphate hydrolases"/>
    <property type="match status" value="1"/>
</dbReference>
<dbReference type="Gene3D" id="3.40.50.300">
    <property type="entry name" value="P-loop containing nucleotide triphosphate hydrolases"/>
    <property type="match status" value="1"/>
</dbReference>
<dbReference type="Gene3D" id="2.60.120.430">
    <property type="entry name" value="Galactose-binding lectin"/>
    <property type="match status" value="1"/>
</dbReference>
<dbReference type="PANTHER" id="PTHR19860:SF17">
    <property type="entry name" value="FBA DOMAIN-CONTAINING PROTEIN"/>
    <property type="match status" value="1"/>
</dbReference>
<evidence type="ECO:0000256" key="1">
    <source>
        <dbReference type="ARBA" id="ARBA00022737"/>
    </source>
</evidence>
<feature type="transmembrane region" description="Helical" evidence="2">
    <location>
        <begin position="703"/>
        <end position="723"/>
    </location>
</feature>
<dbReference type="Pfam" id="PF04300">
    <property type="entry name" value="FBA"/>
    <property type="match status" value="1"/>
</dbReference>
<dbReference type="InterPro" id="IPR007397">
    <property type="entry name" value="F-box-assoc_dom"/>
</dbReference>
<dbReference type="InterPro" id="IPR027417">
    <property type="entry name" value="P-loop_NTPase"/>
</dbReference>
<dbReference type="EMBL" id="CAHIKZ030000208">
    <property type="protein sequence ID" value="CAE1160308.1"/>
    <property type="molecule type" value="Genomic_DNA"/>
</dbReference>
<dbReference type="Proteomes" id="UP000597762">
    <property type="component" value="Unassembled WGS sequence"/>
</dbReference>
<name>A0A812AW58_ACAPH</name>
<reference evidence="4" key="1">
    <citation type="submission" date="2021-01" db="EMBL/GenBank/DDBJ databases">
        <authorList>
            <person name="Li R."/>
            <person name="Bekaert M."/>
        </authorList>
    </citation>
    <scope>NUCLEOTIDE SEQUENCE</scope>
    <source>
        <strain evidence="4">Farmed</strain>
    </source>
</reference>